<evidence type="ECO:0000313" key="2">
    <source>
        <dbReference type="EMBL" id="QGJ94972.1"/>
    </source>
</evidence>
<feature type="region of interest" description="Disordered" evidence="1">
    <location>
        <begin position="18"/>
        <end position="60"/>
    </location>
</feature>
<dbReference type="KEGG" id="vg:64766819"/>
<proteinExistence type="predicted"/>
<sequence>MRRFCALARYYFNQFRDNPLTTFADKPGEPDRDHNSVTGRGLSNETPRGTDTPPNDDSPA</sequence>
<evidence type="ECO:0000256" key="1">
    <source>
        <dbReference type="SAM" id="MobiDB-lite"/>
    </source>
</evidence>
<dbReference type="EMBL" id="MN586040">
    <property type="protein sequence ID" value="QGJ94972.1"/>
    <property type="molecule type" value="Genomic_DNA"/>
</dbReference>
<keyword evidence="3" id="KW-1185">Reference proteome</keyword>
<feature type="compositionally biased region" description="Polar residues" evidence="1">
    <location>
        <begin position="36"/>
        <end position="60"/>
    </location>
</feature>
<name>A0A649VSR0_9CAUD</name>
<evidence type="ECO:0000313" key="3">
    <source>
        <dbReference type="Proteomes" id="UP000423065"/>
    </source>
</evidence>
<feature type="compositionally biased region" description="Basic and acidic residues" evidence="1">
    <location>
        <begin position="26"/>
        <end position="35"/>
    </location>
</feature>
<gene>
    <name evidence="2" type="primary">112</name>
    <name evidence="2" type="ORF">SEA_STORMAGEDDON_112</name>
</gene>
<protein>
    <submittedName>
        <fullName evidence="2">Uncharacterized protein</fullName>
    </submittedName>
</protein>
<reference evidence="2 3" key="1">
    <citation type="submission" date="2019-10" db="EMBL/GenBank/DDBJ databases">
        <authorList>
            <person name="Garlena R.A."/>
            <person name="Russell D.A."/>
            <person name="Pope W.H."/>
            <person name="Jacobs-Sera D."/>
            <person name="Hatfull G.F."/>
        </authorList>
    </citation>
    <scope>NUCLEOTIDE SEQUENCE [LARGE SCALE GENOMIC DNA]</scope>
</reference>
<dbReference type="RefSeq" id="YP_010059587.1">
    <property type="nucleotide sequence ID" value="NC_054726.1"/>
</dbReference>
<dbReference type="GeneID" id="64766819"/>
<dbReference type="Proteomes" id="UP000423065">
    <property type="component" value="Segment"/>
</dbReference>
<organism evidence="2 3">
    <name type="scientific">Gordonia phage Stormageddon</name>
    <dbReference type="NCBI Taxonomy" id="2656541"/>
    <lineage>
        <taxon>Viruses</taxon>
        <taxon>Duplodnaviria</taxon>
        <taxon>Heunggongvirae</taxon>
        <taxon>Uroviricota</taxon>
        <taxon>Caudoviricetes</taxon>
        <taxon>Stormageddonvirus</taxon>
        <taxon>Stormageddonvirus Stormageddon</taxon>
    </lineage>
</organism>
<accession>A0A649VSR0</accession>